<evidence type="ECO:0000256" key="5">
    <source>
        <dbReference type="ARBA" id="ARBA00023242"/>
    </source>
</evidence>
<sequence length="156" mass="17660">MEEVRRHHFIKVMVGEFARRLEIPQDFLIHIPEVACSTSDTSLPSSAKGALQNSEGKTWPIELEKLDSRVFLTTGWAKFVEDNSLREYDLLLFRYDENMHFMVLPFGLNACEKVIQSSGNPEGKLPCDIFCCTKRGRDGDRITEAANSLTPGHSQV</sequence>
<evidence type="ECO:0000256" key="2">
    <source>
        <dbReference type="ARBA" id="ARBA00023015"/>
    </source>
</evidence>
<dbReference type="InterPro" id="IPR050655">
    <property type="entry name" value="Plant_B3_domain"/>
</dbReference>
<feature type="domain" description="TF-B3" evidence="6">
    <location>
        <begin position="6"/>
        <end position="109"/>
    </location>
</feature>
<keyword evidence="3" id="KW-0238">DNA-binding</keyword>
<dbReference type="Gene3D" id="2.40.330.10">
    <property type="entry name" value="DNA-binding pseudobarrel domain"/>
    <property type="match status" value="1"/>
</dbReference>
<dbReference type="AlphaFoldDB" id="A0A6G1E788"/>
<protein>
    <recommendedName>
        <fullName evidence="6">TF-B3 domain-containing protein</fullName>
    </recommendedName>
</protein>
<organism evidence="7 8">
    <name type="scientific">Oryza meyeriana var. granulata</name>
    <dbReference type="NCBI Taxonomy" id="110450"/>
    <lineage>
        <taxon>Eukaryota</taxon>
        <taxon>Viridiplantae</taxon>
        <taxon>Streptophyta</taxon>
        <taxon>Embryophyta</taxon>
        <taxon>Tracheophyta</taxon>
        <taxon>Spermatophyta</taxon>
        <taxon>Magnoliopsida</taxon>
        <taxon>Liliopsida</taxon>
        <taxon>Poales</taxon>
        <taxon>Poaceae</taxon>
        <taxon>BOP clade</taxon>
        <taxon>Oryzoideae</taxon>
        <taxon>Oryzeae</taxon>
        <taxon>Oryzinae</taxon>
        <taxon>Oryza</taxon>
        <taxon>Oryza meyeriana</taxon>
    </lineage>
</organism>
<evidence type="ECO:0000259" key="6">
    <source>
        <dbReference type="PROSITE" id="PS50863"/>
    </source>
</evidence>
<dbReference type="EMBL" id="SPHZ02000005">
    <property type="protein sequence ID" value="KAF0920965.1"/>
    <property type="molecule type" value="Genomic_DNA"/>
</dbReference>
<dbReference type="InterPro" id="IPR003340">
    <property type="entry name" value="B3_DNA-bd"/>
</dbReference>
<keyword evidence="4" id="KW-0804">Transcription</keyword>
<dbReference type="InterPro" id="IPR015300">
    <property type="entry name" value="DNA-bd_pseudobarrel_sf"/>
</dbReference>
<keyword evidence="2" id="KW-0805">Transcription regulation</keyword>
<evidence type="ECO:0000313" key="7">
    <source>
        <dbReference type="EMBL" id="KAF0920965.1"/>
    </source>
</evidence>
<evidence type="ECO:0000256" key="1">
    <source>
        <dbReference type="ARBA" id="ARBA00004123"/>
    </source>
</evidence>
<accession>A0A6G1E788</accession>
<evidence type="ECO:0000313" key="8">
    <source>
        <dbReference type="Proteomes" id="UP000479710"/>
    </source>
</evidence>
<evidence type="ECO:0000256" key="4">
    <source>
        <dbReference type="ARBA" id="ARBA00023163"/>
    </source>
</evidence>
<dbReference type="Proteomes" id="UP000479710">
    <property type="component" value="Unassembled WGS sequence"/>
</dbReference>
<proteinExistence type="predicted"/>
<dbReference type="GO" id="GO:0003677">
    <property type="term" value="F:DNA binding"/>
    <property type="evidence" value="ECO:0007669"/>
    <property type="project" value="UniProtKB-KW"/>
</dbReference>
<reference evidence="7 8" key="1">
    <citation type="submission" date="2019-11" db="EMBL/GenBank/DDBJ databases">
        <title>Whole genome sequence of Oryza granulata.</title>
        <authorList>
            <person name="Li W."/>
        </authorList>
    </citation>
    <scope>NUCLEOTIDE SEQUENCE [LARGE SCALE GENOMIC DNA]</scope>
    <source>
        <strain evidence="8">cv. Menghai</strain>
        <tissue evidence="7">Leaf</tissue>
    </source>
</reference>
<dbReference type="PROSITE" id="PS50863">
    <property type="entry name" value="B3"/>
    <property type="match status" value="1"/>
</dbReference>
<keyword evidence="8" id="KW-1185">Reference proteome</keyword>
<comment type="caution">
    <text evidence="7">The sequence shown here is derived from an EMBL/GenBank/DDBJ whole genome shotgun (WGS) entry which is preliminary data.</text>
</comment>
<dbReference type="PANTHER" id="PTHR31920:SF122">
    <property type="entry name" value="B3 DOMAIN-CONTAINING PROTEIN REM23"/>
    <property type="match status" value="1"/>
</dbReference>
<keyword evidence="5" id="KW-0539">Nucleus</keyword>
<dbReference type="CDD" id="cd10017">
    <property type="entry name" value="B3_DNA"/>
    <property type="match status" value="1"/>
</dbReference>
<evidence type="ECO:0000256" key="3">
    <source>
        <dbReference type="ARBA" id="ARBA00023125"/>
    </source>
</evidence>
<gene>
    <name evidence="7" type="ORF">E2562_037847</name>
</gene>
<feature type="non-terminal residue" evidence="7">
    <location>
        <position position="156"/>
    </location>
</feature>
<dbReference type="SUPFAM" id="SSF101936">
    <property type="entry name" value="DNA-binding pseudobarrel domain"/>
    <property type="match status" value="1"/>
</dbReference>
<dbReference type="OrthoDB" id="1666376at2759"/>
<name>A0A6G1E788_9ORYZ</name>
<dbReference type="SMART" id="SM01019">
    <property type="entry name" value="B3"/>
    <property type="match status" value="1"/>
</dbReference>
<dbReference type="Pfam" id="PF02362">
    <property type="entry name" value="B3"/>
    <property type="match status" value="1"/>
</dbReference>
<dbReference type="PANTHER" id="PTHR31920">
    <property type="entry name" value="B3 DOMAIN-CONTAINING"/>
    <property type="match status" value="1"/>
</dbReference>
<dbReference type="GO" id="GO:0005634">
    <property type="term" value="C:nucleus"/>
    <property type="evidence" value="ECO:0007669"/>
    <property type="project" value="UniProtKB-SubCell"/>
</dbReference>
<comment type="subcellular location">
    <subcellularLocation>
        <location evidence="1">Nucleus</location>
    </subcellularLocation>
</comment>